<dbReference type="Gene3D" id="3.40.50.1110">
    <property type="entry name" value="SGNH hydrolase"/>
    <property type="match status" value="1"/>
</dbReference>
<accession>A0ABW4Z6R7</accession>
<feature type="chain" id="PRO_5046754869" description="exo-alpha-sialidase" evidence="4">
    <location>
        <begin position="18"/>
        <end position="751"/>
    </location>
</feature>
<dbReference type="Pfam" id="PF13088">
    <property type="entry name" value="BNR_2"/>
    <property type="match status" value="1"/>
</dbReference>
<dbReference type="SUPFAM" id="SSF52266">
    <property type="entry name" value="SGNH hydrolase"/>
    <property type="match status" value="1"/>
</dbReference>
<evidence type="ECO:0000256" key="3">
    <source>
        <dbReference type="ARBA" id="ARBA00012733"/>
    </source>
</evidence>
<dbReference type="EMBL" id="JBHUJB010000011">
    <property type="protein sequence ID" value="MFD2157665.1"/>
    <property type="molecule type" value="Genomic_DNA"/>
</dbReference>
<dbReference type="SUPFAM" id="SSF50939">
    <property type="entry name" value="Sialidases"/>
    <property type="match status" value="1"/>
</dbReference>
<dbReference type="PANTHER" id="PTHR10628">
    <property type="entry name" value="SIALIDASE"/>
    <property type="match status" value="1"/>
</dbReference>
<reference evidence="8" key="1">
    <citation type="journal article" date="2019" name="Int. J. Syst. Evol. Microbiol.">
        <title>The Global Catalogue of Microorganisms (GCM) 10K type strain sequencing project: providing services to taxonomists for standard genome sequencing and annotation.</title>
        <authorList>
            <consortium name="The Broad Institute Genomics Platform"/>
            <consortium name="The Broad Institute Genome Sequencing Center for Infectious Disease"/>
            <person name="Wu L."/>
            <person name="Ma J."/>
        </authorList>
    </citation>
    <scope>NUCLEOTIDE SEQUENCE [LARGE SCALE GENOMIC DNA]</scope>
    <source>
        <strain evidence="8">CCUG 57942</strain>
    </source>
</reference>
<comment type="similarity">
    <text evidence="2">Belongs to the glycosyl hydrolase 33 family.</text>
</comment>
<keyword evidence="7" id="KW-0378">Hydrolase</keyword>
<feature type="domain" description="SGNH hydrolase-type esterase" evidence="6">
    <location>
        <begin position="566"/>
        <end position="735"/>
    </location>
</feature>
<feature type="signal peptide" evidence="4">
    <location>
        <begin position="1"/>
        <end position="17"/>
    </location>
</feature>
<dbReference type="InterPro" id="IPR026856">
    <property type="entry name" value="Sialidase_fam"/>
</dbReference>
<dbReference type="Proteomes" id="UP001597389">
    <property type="component" value="Unassembled WGS sequence"/>
</dbReference>
<dbReference type="Pfam" id="PF13472">
    <property type="entry name" value="Lipase_GDSL_2"/>
    <property type="match status" value="1"/>
</dbReference>
<proteinExistence type="inferred from homology"/>
<dbReference type="InterPro" id="IPR036278">
    <property type="entry name" value="Sialidase_sf"/>
</dbReference>
<evidence type="ECO:0000256" key="1">
    <source>
        <dbReference type="ARBA" id="ARBA00000427"/>
    </source>
</evidence>
<gene>
    <name evidence="7" type="ORF">ACFSW8_02005</name>
</gene>
<evidence type="ECO:0000259" key="6">
    <source>
        <dbReference type="Pfam" id="PF13472"/>
    </source>
</evidence>
<dbReference type="InterPro" id="IPR013830">
    <property type="entry name" value="SGNH_hydro"/>
</dbReference>
<dbReference type="EC" id="3.2.1.18" evidence="3"/>
<dbReference type="PANTHER" id="PTHR10628:SF30">
    <property type="entry name" value="EXO-ALPHA-SIALIDASE"/>
    <property type="match status" value="1"/>
</dbReference>
<organism evidence="7 8">
    <name type="scientific">Rubritalea tangerina</name>
    <dbReference type="NCBI Taxonomy" id="430798"/>
    <lineage>
        <taxon>Bacteria</taxon>
        <taxon>Pseudomonadati</taxon>
        <taxon>Verrucomicrobiota</taxon>
        <taxon>Verrucomicrobiia</taxon>
        <taxon>Verrucomicrobiales</taxon>
        <taxon>Rubritaleaceae</taxon>
        <taxon>Rubritalea</taxon>
    </lineage>
</organism>
<evidence type="ECO:0000256" key="2">
    <source>
        <dbReference type="ARBA" id="ARBA00009348"/>
    </source>
</evidence>
<keyword evidence="8" id="KW-1185">Reference proteome</keyword>
<dbReference type="GO" id="GO:0004308">
    <property type="term" value="F:exo-alpha-sialidase activity"/>
    <property type="evidence" value="ECO:0007669"/>
    <property type="project" value="UniProtKB-EC"/>
</dbReference>
<comment type="catalytic activity">
    <reaction evidence="1">
        <text>Hydrolysis of alpha-(2-&gt;3)-, alpha-(2-&gt;6)-, alpha-(2-&gt;8)- glycosidic linkages of terminal sialic acid residues in oligosaccharides, glycoproteins, glycolipids, colominic acid and synthetic substrates.</text>
        <dbReference type="EC" id="3.2.1.18"/>
    </reaction>
</comment>
<evidence type="ECO:0000256" key="4">
    <source>
        <dbReference type="SAM" id="SignalP"/>
    </source>
</evidence>
<dbReference type="InterPro" id="IPR011040">
    <property type="entry name" value="Sialidase"/>
</dbReference>
<dbReference type="InterPro" id="IPR036514">
    <property type="entry name" value="SGNH_hydro_sf"/>
</dbReference>
<dbReference type="Gene3D" id="2.120.10.10">
    <property type="match status" value="1"/>
</dbReference>
<protein>
    <recommendedName>
        <fullName evidence="3">exo-alpha-sialidase</fullName>
        <ecNumber evidence="3">3.2.1.18</ecNumber>
    </recommendedName>
</protein>
<keyword evidence="7" id="KW-0326">Glycosidase</keyword>
<dbReference type="RefSeq" id="WP_377089270.1">
    <property type="nucleotide sequence ID" value="NZ_JBHSJL010000014.1"/>
</dbReference>
<feature type="domain" description="Sialidase" evidence="5">
    <location>
        <begin position="208"/>
        <end position="501"/>
    </location>
</feature>
<dbReference type="CDD" id="cd15482">
    <property type="entry name" value="Sialidase_non-viral"/>
    <property type="match status" value="1"/>
</dbReference>
<comment type="caution">
    <text evidence="7">The sequence shown here is derived from an EMBL/GenBank/DDBJ whole genome shotgun (WGS) entry which is preliminary data.</text>
</comment>
<name>A0ABW4Z6R7_9BACT</name>
<evidence type="ECO:0000259" key="5">
    <source>
        <dbReference type="Pfam" id="PF13088"/>
    </source>
</evidence>
<evidence type="ECO:0000313" key="8">
    <source>
        <dbReference type="Proteomes" id="UP001597389"/>
    </source>
</evidence>
<sequence length="751" mass="83375">MKLLTTLLLALCTLLHAETIDLISKGSPSKQLYVSGKSWKKSKDQFIGSGTGQTLHFPREIAANQFQLDATISIKELSKSAAGIYLGSQLFGFDGRGGFFLEGGSFPNKNIAGNAKHITPGKPFHFKAVVTNGLVRFSIDGKEITSQKLSSPSFAGITVRPHRGELSIQDLRITGKFKELEKLNHLFACGKEGYKSYRIPALVTTKKGTLLAFCEGRKHHSHDHGDIDIVLKRSSDNGKTWSPLQIVFDNQNHVAGNPVPIVDQKTGRIHLLTCTSDKHEYAIYKGEGRRAILIQHSDDDGKSWSKPRDISANIYPENWRWYATGPCSGIQIQKGKYAGRLVAPANHTVVEDPNSDKNTFRAHSIYSDDNGKTWHLGESSAPGGNESALAEVDEDLLFQSIRMQSHRKGVRGTRYSKDGGQTWSPLQHDFNLPCPMCQGSVIRDYQTPKRLIHANPGTGKGRTGMTLRISSDGGKSWPYAKTVLKTSSAYSDISLTKNGQIALLFEGGHRDYAKEGIIFQLVDPDTITLTDSPATKAEHKNNWNLWKERHEKFNVQAQDGNIDLLLIGDSITHYWQQNKMCKTDGQSVWNQYFSNSNVANFGIGSDRTQHLLYRLQNGNLNNISPKAIVLMIGTNNASSRHTPHDIFLGTKAIISTLQEKCPNSTILLYEIFPRLRGGAEMQMRCAQANALTKTLCDGKKVIHCSINSKLRDHSGQPDKKIFFDGIHISPDGYQIWAQDILQQLKSANIQL</sequence>
<evidence type="ECO:0000313" key="7">
    <source>
        <dbReference type="EMBL" id="MFD2157665.1"/>
    </source>
</evidence>
<keyword evidence="4" id="KW-0732">Signal</keyword>